<feature type="domain" description="Solute-binding protein family 3/N-terminal" evidence="2">
    <location>
        <begin position="85"/>
        <end position="311"/>
    </location>
</feature>
<dbReference type="Proteomes" id="UP000320717">
    <property type="component" value="Chromosome"/>
</dbReference>
<gene>
    <name evidence="3" type="ORF">FQA45_16575</name>
</gene>
<evidence type="ECO:0000256" key="1">
    <source>
        <dbReference type="ARBA" id="ARBA00022729"/>
    </source>
</evidence>
<protein>
    <submittedName>
        <fullName evidence="3">ABC transporter substrate-binding protein</fullName>
    </submittedName>
</protein>
<dbReference type="SUPFAM" id="SSF53850">
    <property type="entry name" value="Periplasmic binding protein-like II"/>
    <property type="match status" value="1"/>
</dbReference>
<organism evidence="3 4">
    <name type="scientific">Glutamicibacter halophytocola</name>
    <dbReference type="NCBI Taxonomy" id="1933880"/>
    <lineage>
        <taxon>Bacteria</taxon>
        <taxon>Bacillati</taxon>
        <taxon>Actinomycetota</taxon>
        <taxon>Actinomycetes</taxon>
        <taxon>Micrococcales</taxon>
        <taxon>Micrococcaceae</taxon>
        <taxon>Glutamicibacter</taxon>
    </lineage>
</organism>
<dbReference type="Gene3D" id="3.40.190.10">
    <property type="entry name" value="Periplasmic binding protein-like II"/>
    <property type="match status" value="2"/>
</dbReference>
<evidence type="ECO:0000259" key="2">
    <source>
        <dbReference type="SMART" id="SM00062"/>
    </source>
</evidence>
<name>A0ABX5YDN5_9MICC</name>
<sequence>MTTVIVLTFGPFPHKNREGMIMHSHFKISSLAVAGLLALTLAGCSNPESPTSESGAATDGKDAIGVEVNQAAHDALPQKYKDSGKMVVTMSESSPPLHFISDDGHTTVGVDPDLAKSLGEAMGVEVTVESGSFDAIIPGVSAGKFDLVVSQMSPSKERMKVLDFVDYYQSGSGIGVAPGNPKNLAVDELCGVKVGVLKGSFQDLKRVPEASKKCVADSKPAIDVMTYPDMQAPILALSSGRIDAVYVDGPTLGYAIKQGGKVELLGEKDVTPVSIAFAKDAGLEKAVQLGLESLTESGRYQQVLDDWGVGSGAVTDFAFNKAQ</sequence>
<dbReference type="PANTHER" id="PTHR35936:SF17">
    <property type="entry name" value="ARGININE-BINDING EXTRACELLULAR PROTEIN ARTP"/>
    <property type="match status" value="1"/>
</dbReference>
<reference evidence="3 4" key="1">
    <citation type="submission" date="2019-07" db="EMBL/GenBank/DDBJ databases">
        <title>Complete Genome Sequence of drought tolerant Plant Growth-Promoting Rhizobacterium Glutamicibacter halophytocola DR408.</title>
        <authorList>
            <person name="Nishu S.D."/>
            <person name="Lee T.K."/>
        </authorList>
    </citation>
    <scope>NUCLEOTIDE SEQUENCE [LARGE SCALE GENOMIC DNA]</scope>
    <source>
        <strain evidence="3 4">DR408</strain>
    </source>
</reference>
<dbReference type="CDD" id="cd01004">
    <property type="entry name" value="PBP2_MidA_like"/>
    <property type="match status" value="1"/>
</dbReference>
<dbReference type="SMART" id="SM00062">
    <property type="entry name" value="PBPb"/>
    <property type="match status" value="1"/>
</dbReference>
<dbReference type="Pfam" id="PF00497">
    <property type="entry name" value="SBP_bac_3"/>
    <property type="match status" value="1"/>
</dbReference>
<accession>A0ABX5YDN5</accession>
<dbReference type="InterPro" id="IPR001638">
    <property type="entry name" value="Solute-binding_3/MltF_N"/>
</dbReference>
<evidence type="ECO:0000313" key="3">
    <source>
        <dbReference type="EMBL" id="QDY67787.1"/>
    </source>
</evidence>
<dbReference type="PANTHER" id="PTHR35936">
    <property type="entry name" value="MEMBRANE-BOUND LYTIC MUREIN TRANSGLYCOSYLASE F"/>
    <property type="match status" value="1"/>
</dbReference>
<evidence type="ECO:0000313" key="4">
    <source>
        <dbReference type="Proteomes" id="UP000320717"/>
    </source>
</evidence>
<keyword evidence="1" id="KW-0732">Signal</keyword>
<keyword evidence="4" id="KW-1185">Reference proteome</keyword>
<proteinExistence type="predicted"/>
<dbReference type="EMBL" id="CP042260">
    <property type="protein sequence ID" value="QDY67787.1"/>
    <property type="molecule type" value="Genomic_DNA"/>
</dbReference>